<proteinExistence type="inferred from homology"/>
<name>U1YIG3_ANEAE</name>
<dbReference type="InterPro" id="IPR016163">
    <property type="entry name" value="Ald_DH_C"/>
</dbReference>
<evidence type="ECO:0000256" key="5">
    <source>
        <dbReference type="PROSITE-ProRule" id="PRU10007"/>
    </source>
</evidence>
<gene>
    <name evidence="8" type="ORF">HMPREF0083_01329</name>
</gene>
<dbReference type="CDD" id="cd07119">
    <property type="entry name" value="ALDH_BADH-GbsA"/>
    <property type="match status" value="1"/>
</dbReference>
<comment type="caution">
    <text evidence="8">The sequence shown here is derived from an EMBL/GenBank/DDBJ whole genome shotgun (WGS) entry which is preliminary data.</text>
</comment>
<reference evidence="8 9" key="1">
    <citation type="submission" date="2013-08" db="EMBL/GenBank/DDBJ databases">
        <authorList>
            <person name="Weinstock G."/>
            <person name="Sodergren E."/>
            <person name="Wylie T."/>
            <person name="Fulton L."/>
            <person name="Fulton R."/>
            <person name="Fronick C."/>
            <person name="O'Laughlin M."/>
            <person name="Godfrey J."/>
            <person name="Miner T."/>
            <person name="Herter B."/>
            <person name="Appelbaum E."/>
            <person name="Cordes M."/>
            <person name="Lek S."/>
            <person name="Wollam A."/>
            <person name="Pepin K.H."/>
            <person name="Palsikar V.B."/>
            <person name="Mitreva M."/>
            <person name="Wilson R.K."/>
        </authorList>
    </citation>
    <scope>NUCLEOTIDE SEQUENCE [LARGE SCALE GENOMIC DNA]</scope>
    <source>
        <strain evidence="8 9">ATCC 12856</strain>
    </source>
</reference>
<dbReference type="Proteomes" id="UP000016511">
    <property type="component" value="Unassembled WGS sequence"/>
</dbReference>
<dbReference type="InterPro" id="IPR016162">
    <property type="entry name" value="Ald_DH_N"/>
</dbReference>
<evidence type="ECO:0000259" key="7">
    <source>
        <dbReference type="Pfam" id="PF00171"/>
    </source>
</evidence>
<dbReference type="Gene3D" id="3.40.309.10">
    <property type="entry name" value="Aldehyde Dehydrogenase, Chain A, domain 2"/>
    <property type="match status" value="1"/>
</dbReference>
<dbReference type="SUPFAM" id="SSF53720">
    <property type="entry name" value="ALDH-like"/>
    <property type="match status" value="1"/>
</dbReference>
<dbReference type="Gene3D" id="3.40.605.10">
    <property type="entry name" value="Aldehyde Dehydrogenase, Chain A, domain 1"/>
    <property type="match status" value="1"/>
</dbReference>
<keyword evidence="9" id="KW-1185">Reference proteome</keyword>
<sequence length="497" mass="54339">MRKGELVMKINMFIDGKWVEALSGARRDIINPATREVIASSADGSADDAKMAIKAARKAFDSGIWSNLSADERADYLYKIADRLEEKAAEIARLETANNGKVIRATTYVDIPVSIECFRYYADLIKSIKKESYTRADSSETIIIHEPIGVCGLIVPWNFPLMLAVWQIAPALAAGNTIVIKPAEITPVSAFKLFEIMEEVGLPAGVANLVLGPGSKVGNELAESHDVDKIAFTGGTKTGQSIMRAAAGNIKKITLELGGKSPLIVFDDVDFETAVENAMFGIFHNAGQVCSAASRLLVQETIYDTFVERLAERASKIVVGNGESEHIEMGALTNESHMNEVLHYIRTGIDEGAKLVCGGKRLTENGLERGFFIAPTIFADVNADMRIVKEEIFGPVLVVQKFKDEEDAIQKANDSIYGLAGAVFTKDMDRAKRVIRKLRAGITWINSYHLAYVEGPWGGYKQSGIGRALGAVGLEHFMETKQINIHQHAKPVGWYAN</sequence>
<dbReference type="Pfam" id="PF00171">
    <property type="entry name" value="Aldedh"/>
    <property type="match status" value="1"/>
</dbReference>
<dbReference type="PIRSF" id="PIRSF036492">
    <property type="entry name" value="ALDH"/>
    <property type="match status" value="1"/>
</dbReference>
<evidence type="ECO:0000256" key="3">
    <source>
        <dbReference type="PIRNR" id="PIRNR036492"/>
    </source>
</evidence>
<accession>U1YIG3</accession>
<evidence type="ECO:0000256" key="6">
    <source>
        <dbReference type="RuleBase" id="RU003345"/>
    </source>
</evidence>
<dbReference type="STRING" id="649747.HMPREF0083_01329"/>
<dbReference type="PROSITE" id="PS00687">
    <property type="entry name" value="ALDEHYDE_DEHYDR_GLU"/>
    <property type="match status" value="1"/>
</dbReference>
<evidence type="ECO:0000313" key="9">
    <source>
        <dbReference type="Proteomes" id="UP000016511"/>
    </source>
</evidence>
<feature type="domain" description="Aldehyde dehydrogenase" evidence="7">
    <location>
        <begin position="18"/>
        <end position="483"/>
    </location>
</feature>
<evidence type="ECO:0000256" key="4">
    <source>
        <dbReference type="PIRSR" id="PIRSR036492-1"/>
    </source>
</evidence>
<dbReference type="InterPro" id="IPR012394">
    <property type="entry name" value="Aldehyde_DH_NAD(P)"/>
</dbReference>
<dbReference type="InterPro" id="IPR016160">
    <property type="entry name" value="Ald_DH_CS_CYS"/>
</dbReference>
<dbReference type="FunFam" id="3.40.309.10:FF:000012">
    <property type="entry name" value="Betaine aldehyde dehydrogenase"/>
    <property type="match status" value="1"/>
</dbReference>
<dbReference type="GO" id="GO:0006081">
    <property type="term" value="P:aldehyde metabolic process"/>
    <property type="evidence" value="ECO:0007669"/>
    <property type="project" value="InterPro"/>
</dbReference>
<organism evidence="8 9">
    <name type="scientific">Aneurinibacillus aneurinilyticus ATCC 12856</name>
    <dbReference type="NCBI Taxonomy" id="649747"/>
    <lineage>
        <taxon>Bacteria</taxon>
        <taxon>Bacillati</taxon>
        <taxon>Bacillota</taxon>
        <taxon>Bacilli</taxon>
        <taxon>Bacillales</taxon>
        <taxon>Paenibacillaceae</taxon>
        <taxon>Aneurinibacillus group</taxon>
        <taxon>Aneurinibacillus</taxon>
    </lineage>
</organism>
<feature type="active site" evidence="4">
    <location>
        <position position="290"/>
    </location>
</feature>
<dbReference type="InterPro" id="IPR029510">
    <property type="entry name" value="Ald_DH_CS_GLU"/>
</dbReference>
<dbReference type="PATRIC" id="fig|649747.3.peg.1201"/>
<evidence type="ECO:0000313" key="8">
    <source>
        <dbReference type="EMBL" id="ERI10581.1"/>
    </source>
</evidence>
<dbReference type="HOGENOM" id="CLU_005391_1_0_9"/>
<evidence type="ECO:0000256" key="2">
    <source>
        <dbReference type="ARBA" id="ARBA00023002"/>
    </source>
</evidence>
<dbReference type="AlphaFoldDB" id="U1YIG3"/>
<dbReference type="InterPro" id="IPR015590">
    <property type="entry name" value="Aldehyde_DH_dom"/>
</dbReference>
<dbReference type="eggNOG" id="COG1012">
    <property type="taxonomic scope" value="Bacteria"/>
</dbReference>
<dbReference type="GO" id="GO:0016620">
    <property type="term" value="F:oxidoreductase activity, acting on the aldehyde or oxo group of donors, NAD or NADP as acceptor"/>
    <property type="evidence" value="ECO:0007669"/>
    <property type="project" value="InterPro"/>
</dbReference>
<evidence type="ECO:0000256" key="1">
    <source>
        <dbReference type="ARBA" id="ARBA00009986"/>
    </source>
</evidence>
<dbReference type="PANTHER" id="PTHR11699">
    <property type="entry name" value="ALDEHYDE DEHYDROGENASE-RELATED"/>
    <property type="match status" value="1"/>
</dbReference>
<dbReference type="FunFam" id="3.40.605.10:FF:000007">
    <property type="entry name" value="NAD/NADP-dependent betaine aldehyde dehydrogenase"/>
    <property type="match status" value="1"/>
</dbReference>
<feature type="active site" evidence="4 5">
    <location>
        <position position="256"/>
    </location>
</feature>
<dbReference type="EMBL" id="AWSJ01000090">
    <property type="protein sequence ID" value="ERI10581.1"/>
    <property type="molecule type" value="Genomic_DNA"/>
</dbReference>
<comment type="similarity">
    <text evidence="1 3 6">Belongs to the aldehyde dehydrogenase family.</text>
</comment>
<dbReference type="InterPro" id="IPR016161">
    <property type="entry name" value="Ald_DH/histidinol_DH"/>
</dbReference>
<protein>
    <recommendedName>
        <fullName evidence="3">Aldehyde dehydrogenase</fullName>
    </recommendedName>
</protein>
<dbReference type="PROSITE" id="PS00070">
    <property type="entry name" value="ALDEHYDE_DEHYDR_CYS"/>
    <property type="match status" value="1"/>
</dbReference>
<keyword evidence="2 3" id="KW-0560">Oxidoreductase</keyword>